<proteinExistence type="predicted"/>
<dbReference type="InterPro" id="IPR045607">
    <property type="entry name" value="DUF6452"/>
</dbReference>
<dbReference type="Proteomes" id="UP000708576">
    <property type="component" value="Unassembled WGS sequence"/>
</dbReference>
<organism evidence="1 2">
    <name type="scientific">Carboxylicivirga linearis</name>
    <dbReference type="NCBI Taxonomy" id="1628157"/>
    <lineage>
        <taxon>Bacteria</taxon>
        <taxon>Pseudomonadati</taxon>
        <taxon>Bacteroidota</taxon>
        <taxon>Bacteroidia</taxon>
        <taxon>Marinilabiliales</taxon>
        <taxon>Marinilabiliaceae</taxon>
        <taxon>Carboxylicivirga</taxon>
    </lineage>
</organism>
<evidence type="ECO:0000313" key="2">
    <source>
        <dbReference type="Proteomes" id="UP000708576"/>
    </source>
</evidence>
<evidence type="ECO:0008006" key="3">
    <source>
        <dbReference type="Google" id="ProtNLM"/>
    </source>
</evidence>
<dbReference type="PROSITE" id="PS51257">
    <property type="entry name" value="PROKAR_LIPOPROTEIN"/>
    <property type="match status" value="1"/>
</dbReference>
<dbReference type="EMBL" id="JAGUCO010000006">
    <property type="protein sequence ID" value="MBS2098818.1"/>
    <property type="molecule type" value="Genomic_DNA"/>
</dbReference>
<protein>
    <recommendedName>
        <fullName evidence="3">Lipoprotein</fullName>
    </recommendedName>
</protein>
<comment type="caution">
    <text evidence="1">The sequence shown here is derived from an EMBL/GenBank/DDBJ whole genome shotgun (WGS) entry which is preliminary data.</text>
</comment>
<dbReference type="RefSeq" id="WP_212216060.1">
    <property type="nucleotide sequence ID" value="NZ_JAGUCO010000006.1"/>
</dbReference>
<dbReference type="Pfam" id="PF20050">
    <property type="entry name" value="DUF6452"/>
    <property type="match status" value="1"/>
</dbReference>
<reference evidence="1 2" key="1">
    <citation type="journal article" date="2015" name="Int. J. Syst. Evol. Microbiol.">
        <title>Carboxylicivirga linearis sp. nov., isolated from a sea cucumber culture pond.</title>
        <authorList>
            <person name="Wang F.Q."/>
            <person name="Zhou Y.X."/>
            <person name="Lin X.Z."/>
            <person name="Chen G.J."/>
            <person name="Du Z.J."/>
        </authorList>
    </citation>
    <scope>NUCLEOTIDE SEQUENCE [LARGE SCALE GENOMIC DNA]</scope>
    <source>
        <strain evidence="1 2">FB218</strain>
    </source>
</reference>
<keyword evidence="2" id="KW-1185">Reference proteome</keyword>
<accession>A0ABS5JVG3</accession>
<gene>
    <name evidence="1" type="ORF">KEM10_11055</name>
</gene>
<name>A0ABS5JVG3_9BACT</name>
<sequence>MRYIRIVKWLTLIIVAGFYACTDTSFCLSNQHAIQASFYSLSSGSESDTTLRGVYIWGAGRQDSLLYDSTNVNSMFLPSNLHADSTIFIIKQSVLINNTVRSDSDFVQFNYSRHLNHVSGECGMTYNLVLDTVYYTTNLIDSVSIGYANVNYGEDAENVKIFIQY</sequence>
<evidence type="ECO:0000313" key="1">
    <source>
        <dbReference type="EMBL" id="MBS2098818.1"/>
    </source>
</evidence>